<dbReference type="EC" id="3.5.1.88" evidence="4"/>
<dbReference type="InterPro" id="IPR023635">
    <property type="entry name" value="Peptide_deformylase"/>
</dbReference>
<dbReference type="InterPro" id="IPR036821">
    <property type="entry name" value="Peptide_deformylase_sf"/>
</dbReference>
<dbReference type="Proteomes" id="UP000267268">
    <property type="component" value="Chromosome 1"/>
</dbReference>
<dbReference type="PIRSF" id="PIRSF004749">
    <property type="entry name" value="Pep_def"/>
    <property type="match status" value="1"/>
</dbReference>
<reference evidence="5 6" key="1">
    <citation type="submission" date="2018-12" db="EMBL/GenBank/DDBJ databases">
        <title>Flammeovirga pectinis sp. nov., isolated from the gut of the Korean scallop, Patinopecten yessoensis.</title>
        <authorList>
            <person name="Bae J.-W."/>
            <person name="Jeong Y.-S."/>
            <person name="Kang W."/>
        </authorList>
    </citation>
    <scope>NUCLEOTIDE SEQUENCE [LARGE SCALE GENOMIC DNA]</scope>
    <source>
        <strain evidence="5 6">L12M1</strain>
    </source>
</reference>
<dbReference type="EMBL" id="CP034562">
    <property type="protein sequence ID" value="AZQ62344.1"/>
    <property type="molecule type" value="Genomic_DNA"/>
</dbReference>
<dbReference type="GO" id="GO:0046872">
    <property type="term" value="F:metal ion binding"/>
    <property type="evidence" value="ECO:0007669"/>
    <property type="project" value="UniProtKB-KW"/>
</dbReference>
<dbReference type="GO" id="GO:0042586">
    <property type="term" value="F:peptide deformylase activity"/>
    <property type="evidence" value="ECO:0007669"/>
    <property type="project" value="UniProtKB-UniRule"/>
</dbReference>
<comment type="cofactor">
    <cofactor evidence="4">
        <name>Fe(2+)</name>
        <dbReference type="ChEBI" id="CHEBI:29033"/>
    </cofactor>
    <text evidence="4">Binds 1 Fe(2+) ion.</text>
</comment>
<gene>
    <name evidence="4 5" type="primary">def</name>
    <name evidence="5" type="ORF">EI427_08855</name>
</gene>
<name>A0A3Q9FNJ5_9BACT</name>
<keyword evidence="2 4" id="KW-0479">Metal-binding</keyword>
<dbReference type="RefSeq" id="WP_126613753.1">
    <property type="nucleotide sequence ID" value="NZ_CP034562.1"/>
</dbReference>
<keyword evidence="3 4" id="KW-0378">Hydrolase</keyword>
<dbReference type="AlphaFoldDB" id="A0A3Q9FNJ5"/>
<accession>A0A3Q9FNJ5</accession>
<dbReference type="PANTHER" id="PTHR10458:SF22">
    <property type="entry name" value="PEPTIDE DEFORMYLASE"/>
    <property type="match status" value="1"/>
</dbReference>
<dbReference type="Gene3D" id="3.90.45.10">
    <property type="entry name" value="Peptide deformylase"/>
    <property type="match status" value="1"/>
</dbReference>
<feature type="binding site" evidence="4">
    <location>
        <position position="147"/>
    </location>
    <ligand>
        <name>Fe cation</name>
        <dbReference type="ChEBI" id="CHEBI:24875"/>
    </ligand>
</feature>
<evidence type="ECO:0000313" key="5">
    <source>
        <dbReference type="EMBL" id="AZQ62344.1"/>
    </source>
</evidence>
<dbReference type="NCBIfam" id="TIGR00079">
    <property type="entry name" value="pept_deformyl"/>
    <property type="match status" value="1"/>
</dbReference>
<dbReference type="NCBIfam" id="NF001159">
    <property type="entry name" value="PRK00150.1-3"/>
    <property type="match status" value="1"/>
</dbReference>
<evidence type="ECO:0000256" key="1">
    <source>
        <dbReference type="ARBA" id="ARBA00010759"/>
    </source>
</evidence>
<dbReference type="KEGG" id="fll:EI427_08855"/>
<feature type="binding site" evidence="4">
    <location>
        <position position="143"/>
    </location>
    <ligand>
        <name>Fe cation</name>
        <dbReference type="ChEBI" id="CHEBI:24875"/>
    </ligand>
</feature>
<dbReference type="HAMAP" id="MF_00163">
    <property type="entry name" value="Pep_deformylase"/>
    <property type="match status" value="1"/>
</dbReference>
<comment type="function">
    <text evidence="4">Removes the formyl group from the N-terminal Met of newly synthesized proteins. Requires at least a dipeptide for an efficient rate of reaction. N-terminal L-methionine is a prerequisite for activity but the enzyme has broad specificity at other positions.</text>
</comment>
<feature type="active site" evidence="4">
    <location>
        <position position="144"/>
    </location>
</feature>
<dbReference type="PANTHER" id="PTHR10458">
    <property type="entry name" value="PEPTIDE DEFORMYLASE"/>
    <property type="match status" value="1"/>
</dbReference>
<sequence>MIYPVVAYGDPILRKVARDFSEEELKDVKTLAADMFETMEGASGVGLAGPQIGIAKRIFVIDSNLMIDEESEGEEKGLRSAFINAKIIEEFGEEFGFDEGCLSIPGINGEVVRKESIKIKYLDEELNEKEEVFTGMTARVIQHEYDHIEGKLFTDYLSPIKKRLIKSKLNNITKGKANHSYRMRFPKK</sequence>
<protein>
    <recommendedName>
        <fullName evidence="4">Peptide deformylase</fullName>
        <shortName evidence="4">PDF</shortName>
        <ecNumber evidence="4">3.5.1.88</ecNumber>
    </recommendedName>
    <alternativeName>
        <fullName evidence="4">Polypeptide deformylase</fullName>
    </alternativeName>
</protein>
<keyword evidence="4" id="KW-0408">Iron</keyword>
<keyword evidence="6" id="KW-1185">Reference proteome</keyword>
<evidence type="ECO:0000256" key="4">
    <source>
        <dbReference type="HAMAP-Rule" id="MF_00163"/>
    </source>
</evidence>
<organism evidence="5 6">
    <name type="scientific">Flammeovirga pectinis</name>
    <dbReference type="NCBI Taxonomy" id="2494373"/>
    <lineage>
        <taxon>Bacteria</taxon>
        <taxon>Pseudomonadati</taxon>
        <taxon>Bacteroidota</taxon>
        <taxon>Cytophagia</taxon>
        <taxon>Cytophagales</taxon>
        <taxon>Flammeovirgaceae</taxon>
        <taxon>Flammeovirga</taxon>
    </lineage>
</organism>
<comment type="similarity">
    <text evidence="1 4">Belongs to the polypeptide deformylase family.</text>
</comment>
<dbReference type="GO" id="GO:0006412">
    <property type="term" value="P:translation"/>
    <property type="evidence" value="ECO:0007669"/>
    <property type="project" value="UniProtKB-UniRule"/>
</dbReference>
<comment type="catalytic activity">
    <reaction evidence="4">
        <text>N-terminal N-formyl-L-methionyl-[peptide] + H2O = N-terminal L-methionyl-[peptide] + formate</text>
        <dbReference type="Rhea" id="RHEA:24420"/>
        <dbReference type="Rhea" id="RHEA-COMP:10639"/>
        <dbReference type="Rhea" id="RHEA-COMP:10640"/>
        <dbReference type="ChEBI" id="CHEBI:15377"/>
        <dbReference type="ChEBI" id="CHEBI:15740"/>
        <dbReference type="ChEBI" id="CHEBI:49298"/>
        <dbReference type="ChEBI" id="CHEBI:64731"/>
        <dbReference type="EC" id="3.5.1.88"/>
    </reaction>
</comment>
<proteinExistence type="inferred from homology"/>
<evidence type="ECO:0000256" key="3">
    <source>
        <dbReference type="ARBA" id="ARBA00022801"/>
    </source>
</evidence>
<keyword evidence="4" id="KW-0648">Protein biosynthesis</keyword>
<dbReference type="CDD" id="cd00487">
    <property type="entry name" value="Pep_deformylase"/>
    <property type="match status" value="1"/>
</dbReference>
<evidence type="ECO:0000313" key="6">
    <source>
        <dbReference type="Proteomes" id="UP000267268"/>
    </source>
</evidence>
<dbReference type="Pfam" id="PF01327">
    <property type="entry name" value="Pep_deformylase"/>
    <property type="match status" value="1"/>
</dbReference>
<dbReference type="PRINTS" id="PR01576">
    <property type="entry name" value="PDEFORMYLASE"/>
</dbReference>
<evidence type="ECO:0000256" key="2">
    <source>
        <dbReference type="ARBA" id="ARBA00022723"/>
    </source>
</evidence>
<feature type="binding site" evidence="4">
    <location>
        <position position="101"/>
    </location>
    <ligand>
        <name>Fe cation</name>
        <dbReference type="ChEBI" id="CHEBI:24875"/>
    </ligand>
</feature>
<dbReference type="OrthoDB" id="9784988at2"/>
<dbReference type="SUPFAM" id="SSF56420">
    <property type="entry name" value="Peptide deformylase"/>
    <property type="match status" value="1"/>
</dbReference>